<organism evidence="4 5">
    <name type="scientific">Rhodanobacter ginsengisoli</name>
    <dbReference type="NCBI Taxonomy" id="418646"/>
    <lineage>
        <taxon>Bacteria</taxon>
        <taxon>Pseudomonadati</taxon>
        <taxon>Pseudomonadota</taxon>
        <taxon>Gammaproteobacteria</taxon>
        <taxon>Lysobacterales</taxon>
        <taxon>Rhodanobacteraceae</taxon>
        <taxon>Rhodanobacter</taxon>
    </lineage>
</organism>
<sequence length="317" mass="35266">MKLQNFHVELVDWSREDQRAALLELRQTVFVQEQGVPEERERDGLDGDCRHVLARDDAGQPIGCGRISPAHKIGRMAVLQTWRGQGVGLALLRELIAHARAAGWPEVTLDAQVSAIGFYEREGFMAHGEEFEDAGLPHRAMRLALSRSDDREDLPLHDIGALPTGTRSESAAARLQLLGDARHRLAIYQPILGNDSYASTEELDQLRRIAISGRGAQIRILLHDPAGALRNDHRLIALAQRLPSSIQVRVPVEEADLAYVSAYLLNDVGGYLFLPEADRPQGRAARDDRASQAPLQQHFNEVWDRAERASVLQTLNI</sequence>
<comment type="caution">
    <text evidence="4">The sequence shown here is derived from an EMBL/GenBank/DDBJ whole genome shotgun (WGS) entry which is preliminary data.</text>
</comment>
<keyword evidence="2" id="KW-0012">Acyltransferase</keyword>
<accession>A0ABW0QMV2</accession>
<reference evidence="5" key="1">
    <citation type="journal article" date="2019" name="Int. J. Syst. Evol. Microbiol.">
        <title>The Global Catalogue of Microorganisms (GCM) 10K type strain sequencing project: providing services to taxonomists for standard genome sequencing and annotation.</title>
        <authorList>
            <consortium name="The Broad Institute Genomics Platform"/>
            <consortium name="The Broad Institute Genome Sequencing Center for Infectious Disease"/>
            <person name="Wu L."/>
            <person name="Ma J."/>
        </authorList>
    </citation>
    <scope>NUCLEOTIDE SEQUENCE [LARGE SCALE GENOMIC DNA]</scope>
    <source>
        <strain evidence="5">CGMCC 1.16619</strain>
    </source>
</reference>
<dbReference type="RefSeq" id="WP_377318670.1">
    <property type="nucleotide sequence ID" value="NZ_JBHSNF010000001.1"/>
</dbReference>
<dbReference type="EMBL" id="JBHSNF010000001">
    <property type="protein sequence ID" value="MFC5525517.1"/>
    <property type="molecule type" value="Genomic_DNA"/>
</dbReference>
<dbReference type="InterPro" id="IPR000182">
    <property type="entry name" value="GNAT_dom"/>
</dbReference>
<dbReference type="Pfam" id="PF13673">
    <property type="entry name" value="Acetyltransf_10"/>
    <property type="match status" value="1"/>
</dbReference>
<proteinExistence type="predicted"/>
<dbReference type="CDD" id="cd04301">
    <property type="entry name" value="NAT_SF"/>
    <property type="match status" value="1"/>
</dbReference>
<gene>
    <name evidence="4" type="ORF">ACFPPA_07155</name>
</gene>
<name>A0ABW0QMV2_9GAMM</name>
<dbReference type="PROSITE" id="PS51186">
    <property type="entry name" value="GNAT"/>
    <property type="match status" value="1"/>
</dbReference>
<keyword evidence="1" id="KW-0808">Transferase</keyword>
<dbReference type="InterPro" id="IPR016181">
    <property type="entry name" value="Acyl_CoA_acyltransferase"/>
</dbReference>
<dbReference type="InterPro" id="IPR050832">
    <property type="entry name" value="Bact_Acetyltransf"/>
</dbReference>
<dbReference type="Proteomes" id="UP001596114">
    <property type="component" value="Unassembled WGS sequence"/>
</dbReference>
<evidence type="ECO:0000313" key="4">
    <source>
        <dbReference type="EMBL" id="MFC5525517.1"/>
    </source>
</evidence>
<feature type="domain" description="N-acetyltransferase" evidence="3">
    <location>
        <begin position="8"/>
        <end position="146"/>
    </location>
</feature>
<dbReference type="SUPFAM" id="SSF55729">
    <property type="entry name" value="Acyl-CoA N-acyltransferases (Nat)"/>
    <property type="match status" value="1"/>
</dbReference>
<dbReference type="InterPro" id="IPR057691">
    <property type="entry name" value="DUF7931"/>
</dbReference>
<protein>
    <submittedName>
        <fullName evidence="4">GNAT family N-acetyltransferase</fullName>
    </submittedName>
</protein>
<keyword evidence="5" id="KW-1185">Reference proteome</keyword>
<evidence type="ECO:0000313" key="5">
    <source>
        <dbReference type="Proteomes" id="UP001596114"/>
    </source>
</evidence>
<dbReference type="PANTHER" id="PTHR43877">
    <property type="entry name" value="AMINOALKYLPHOSPHONATE N-ACETYLTRANSFERASE-RELATED-RELATED"/>
    <property type="match status" value="1"/>
</dbReference>
<evidence type="ECO:0000256" key="2">
    <source>
        <dbReference type="ARBA" id="ARBA00023315"/>
    </source>
</evidence>
<dbReference type="Pfam" id="PF25559">
    <property type="entry name" value="DUF7931"/>
    <property type="match status" value="1"/>
</dbReference>
<dbReference type="PANTHER" id="PTHR43877:SF1">
    <property type="entry name" value="ACETYLTRANSFERASE"/>
    <property type="match status" value="1"/>
</dbReference>
<evidence type="ECO:0000259" key="3">
    <source>
        <dbReference type="PROSITE" id="PS51186"/>
    </source>
</evidence>
<dbReference type="Gene3D" id="3.40.630.30">
    <property type="match status" value="1"/>
</dbReference>
<evidence type="ECO:0000256" key="1">
    <source>
        <dbReference type="ARBA" id="ARBA00022679"/>
    </source>
</evidence>